<evidence type="ECO:0000313" key="3">
    <source>
        <dbReference type="Proteomes" id="UP000319769"/>
    </source>
</evidence>
<evidence type="ECO:0000259" key="1">
    <source>
        <dbReference type="PROSITE" id="PS51186"/>
    </source>
</evidence>
<dbReference type="InterPro" id="IPR051908">
    <property type="entry name" value="Ribosomal_N-acetyltransferase"/>
</dbReference>
<keyword evidence="3" id="KW-1185">Reference proteome</keyword>
<organism evidence="2 3">
    <name type="scientific">Amycolatopsis acidicola</name>
    <dbReference type="NCBI Taxonomy" id="2596893"/>
    <lineage>
        <taxon>Bacteria</taxon>
        <taxon>Bacillati</taxon>
        <taxon>Actinomycetota</taxon>
        <taxon>Actinomycetes</taxon>
        <taxon>Pseudonocardiales</taxon>
        <taxon>Pseudonocardiaceae</taxon>
        <taxon>Amycolatopsis</taxon>
    </lineage>
</organism>
<gene>
    <name evidence="2" type="ORF">FPZ12_003890</name>
</gene>
<dbReference type="Pfam" id="PF13302">
    <property type="entry name" value="Acetyltransf_3"/>
    <property type="match status" value="1"/>
</dbReference>
<dbReference type="PANTHER" id="PTHR43441">
    <property type="entry name" value="RIBOSOMAL-PROTEIN-SERINE ACETYLTRANSFERASE"/>
    <property type="match status" value="1"/>
</dbReference>
<dbReference type="GO" id="GO:1990189">
    <property type="term" value="F:protein N-terminal-serine acetyltransferase activity"/>
    <property type="evidence" value="ECO:0007669"/>
    <property type="project" value="TreeGrafter"/>
</dbReference>
<dbReference type="PROSITE" id="PS51186">
    <property type="entry name" value="GNAT"/>
    <property type="match status" value="1"/>
</dbReference>
<dbReference type="PANTHER" id="PTHR43441:SF2">
    <property type="entry name" value="FAMILY ACETYLTRANSFERASE, PUTATIVE (AFU_ORTHOLOGUE AFUA_7G00850)-RELATED"/>
    <property type="match status" value="1"/>
</dbReference>
<reference evidence="2" key="1">
    <citation type="submission" date="2019-09" db="EMBL/GenBank/DDBJ databases">
        <authorList>
            <person name="Teo W.F.A."/>
            <person name="Duangmal K."/>
        </authorList>
    </citation>
    <scope>NUCLEOTIDE SEQUENCE [LARGE SCALE GENOMIC DNA]</scope>
    <source>
        <strain evidence="2">K81G1</strain>
    </source>
</reference>
<dbReference type="RefSeq" id="WP_144745580.1">
    <property type="nucleotide sequence ID" value="NZ_VMNW02000003.1"/>
</dbReference>
<dbReference type="SUPFAM" id="SSF55729">
    <property type="entry name" value="Acyl-CoA N-acyltransferases (Nat)"/>
    <property type="match status" value="1"/>
</dbReference>
<dbReference type="GO" id="GO:0005737">
    <property type="term" value="C:cytoplasm"/>
    <property type="evidence" value="ECO:0007669"/>
    <property type="project" value="TreeGrafter"/>
</dbReference>
<dbReference type="OrthoDB" id="3402863at2"/>
<feature type="domain" description="N-acetyltransferase" evidence="1">
    <location>
        <begin position="19"/>
        <end position="171"/>
    </location>
</feature>
<comment type="caution">
    <text evidence="2">The sequence shown here is derived from an EMBL/GenBank/DDBJ whole genome shotgun (WGS) entry which is preliminary data.</text>
</comment>
<sequence length="172" mass="18919">MPEPIRSPRLDLVELSAELLVWIAEENLDAIEDTLGVTVSPAWLPTVPAKTNYKLLREDPANRPWLSRGIVLRAERALIGEVGFHSAPDELAVVELSYEVLPGYRRRGIAAEAVLALTDWAYETGEAGTAYATIEAGNTASIGLVRSLGFLRGELYEEPGIQFYESGLPLRR</sequence>
<dbReference type="Proteomes" id="UP000319769">
    <property type="component" value="Unassembled WGS sequence"/>
</dbReference>
<proteinExistence type="predicted"/>
<dbReference type="AlphaFoldDB" id="A0A5N0VIC4"/>
<dbReference type="InterPro" id="IPR000182">
    <property type="entry name" value="GNAT_dom"/>
</dbReference>
<name>A0A5N0VIC4_9PSEU</name>
<dbReference type="InterPro" id="IPR016181">
    <property type="entry name" value="Acyl_CoA_acyltransferase"/>
</dbReference>
<evidence type="ECO:0000313" key="2">
    <source>
        <dbReference type="EMBL" id="KAA9166099.1"/>
    </source>
</evidence>
<accession>A0A5N0VIC4</accession>
<dbReference type="Gene3D" id="3.40.630.30">
    <property type="match status" value="1"/>
</dbReference>
<dbReference type="EMBL" id="VMNW02000003">
    <property type="protein sequence ID" value="KAA9166099.1"/>
    <property type="molecule type" value="Genomic_DNA"/>
</dbReference>
<protein>
    <submittedName>
        <fullName evidence="2">GNAT family N-acetyltransferase</fullName>
    </submittedName>
</protein>
<dbReference type="GO" id="GO:0008999">
    <property type="term" value="F:protein-N-terminal-alanine acetyltransferase activity"/>
    <property type="evidence" value="ECO:0007669"/>
    <property type="project" value="TreeGrafter"/>
</dbReference>